<organism evidence="1 2">
    <name type="scientific">Panagrolaimus sp. JU765</name>
    <dbReference type="NCBI Taxonomy" id="591449"/>
    <lineage>
        <taxon>Eukaryota</taxon>
        <taxon>Metazoa</taxon>
        <taxon>Ecdysozoa</taxon>
        <taxon>Nematoda</taxon>
        <taxon>Chromadorea</taxon>
        <taxon>Rhabditida</taxon>
        <taxon>Tylenchina</taxon>
        <taxon>Panagrolaimomorpha</taxon>
        <taxon>Panagrolaimoidea</taxon>
        <taxon>Panagrolaimidae</taxon>
        <taxon>Panagrolaimus</taxon>
    </lineage>
</organism>
<sequence length="189" mass="21172">MDPFSIIFVLVMLFERVIGLRCYAGNPSRKHECNSLSYCLVVVSRSGRSQWSCDGNAFSQVSLCANLGMDNPRHTIYEAPPSSSSFGSFFRNNDPETNSYQAKNERLYFVKQQIDPRLSKFVGDGSVEEKPEAAALTSRKDGKRCFDAGDLGRICCCSTDFCNDASISRVFHLTIILPVLSLFLQRQNK</sequence>
<accession>A0AC34QF81</accession>
<evidence type="ECO:0000313" key="2">
    <source>
        <dbReference type="WBParaSite" id="JU765_v2.g15845.t1"/>
    </source>
</evidence>
<evidence type="ECO:0000313" key="1">
    <source>
        <dbReference type="Proteomes" id="UP000887576"/>
    </source>
</evidence>
<protein>
    <submittedName>
        <fullName evidence="2">Protein sleepless</fullName>
    </submittedName>
</protein>
<proteinExistence type="predicted"/>
<dbReference type="Proteomes" id="UP000887576">
    <property type="component" value="Unplaced"/>
</dbReference>
<name>A0AC34QF81_9BILA</name>
<reference evidence="2" key="1">
    <citation type="submission" date="2022-11" db="UniProtKB">
        <authorList>
            <consortium name="WormBaseParasite"/>
        </authorList>
    </citation>
    <scope>IDENTIFICATION</scope>
</reference>
<dbReference type="WBParaSite" id="JU765_v2.g15845.t1">
    <property type="protein sequence ID" value="JU765_v2.g15845.t1"/>
    <property type="gene ID" value="JU765_v2.g15845"/>
</dbReference>